<evidence type="ECO:0000256" key="6">
    <source>
        <dbReference type="ARBA" id="ARBA00047942"/>
    </source>
</evidence>
<dbReference type="GO" id="GO:0032259">
    <property type="term" value="P:methylation"/>
    <property type="evidence" value="ECO:0007669"/>
    <property type="project" value="UniProtKB-KW"/>
</dbReference>
<dbReference type="InterPro" id="IPR029063">
    <property type="entry name" value="SAM-dependent_MTases_sf"/>
</dbReference>
<comment type="similarity">
    <text evidence="1">Belongs to the N(4)/N(6)-methyltransferase family.</text>
</comment>
<sequence length="276" mass="31090">MSRVPPAPDLLGALHVDATEPAAPYLGGKRNLAKRLVRILDSEPHDTYAEPFVGMGGIFLRRRIARPLEVINDWSLDVATFYRVVQRHYAAFLDMLKFQITSRREFERLQATDPDTLTDMERAARFLYLQTCAFGGKIAGRSFGVSPGYAGAFNVYTIASRLEALHERLAAVQIERLPFADFITRYDRPATLFYLDPPYWGGENDYGKGMFVRDDFQRLAEQLAGIEGRFILSINDVPEIREIFAAFDLETVELKYGVAKGIATDARELIIRGGGE</sequence>
<gene>
    <name evidence="7" type="ORF">C7435_0631</name>
</gene>
<evidence type="ECO:0000313" key="7">
    <source>
        <dbReference type="EMBL" id="RKR02692.1"/>
    </source>
</evidence>
<dbReference type="GO" id="GO:0009007">
    <property type="term" value="F:site-specific DNA-methyltransferase (adenine-specific) activity"/>
    <property type="evidence" value="ECO:0007669"/>
    <property type="project" value="UniProtKB-EC"/>
</dbReference>
<proteinExistence type="inferred from homology"/>
<evidence type="ECO:0000313" key="8">
    <source>
        <dbReference type="Proteomes" id="UP000273675"/>
    </source>
</evidence>
<evidence type="ECO:0000256" key="1">
    <source>
        <dbReference type="ARBA" id="ARBA00006594"/>
    </source>
</evidence>
<dbReference type="AlphaFoldDB" id="A0A495DJD8"/>
<dbReference type="PIRSF" id="PIRSF000398">
    <property type="entry name" value="M_m6A_EcoRV"/>
    <property type="match status" value="1"/>
</dbReference>
<dbReference type="Gene3D" id="1.10.1020.10">
    <property type="entry name" value="Adenine-specific Methyltransferase, Domain 2"/>
    <property type="match status" value="1"/>
</dbReference>
<keyword evidence="3 7" id="KW-0489">Methyltransferase</keyword>
<dbReference type="PRINTS" id="PR00505">
    <property type="entry name" value="D12N6MTFRASE"/>
</dbReference>
<dbReference type="GO" id="GO:0043565">
    <property type="term" value="F:sequence-specific DNA binding"/>
    <property type="evidence" value="ECO:0007669"/>
    <property type="project" value="TreeGrafter"/>
</dbReference>
<protein>
    <recommendedName>
        <fullName evidence="2">site-specific DNA-methyltransferase (adenine-specific)</fullName>
        <ecNumber evidence="2">2.1.1.72</ecNumber>
    </recommendedName>
</protein>
<evidence type="ECO:0000256" key="5">
    <source>
        <dbReference type="ARBA" id="ARBA00022691"/>
    </source>
</evidence>
<evidence type="ECO:0000256" key="4">
    <source>
        <dbReference type="ARBA" id="ARBA00022679"/>
    </source>
</evidence>
<dbReference type="EMBL" id="RBIM01000002">
    <property type="protein sequence ID" value="RKR02692.1"/>
    <property type="molecule type" value="Genomic_DNA"/>
</dbReference>
<dbReference type="GO" id="GO:0009307">
    <property type="term" value="P:DNA restriction-modification system"/>
    <property type="evidence" value="ECO:0007669"/>
    <property type="project" value="InterPro"/>
</dbReference>
<comment type="catalytic activity">
    <reaction evidence="6">
        <text>a 2'-deoxyadenosine in DNA + S-adenosyl-L-methionine = an N(6)-methyl-2'-deoxyadenosine in DNA + S-adenosyl-L-homocysteine + H(+)</text>
        <dbReference type="Rhea" id="RHEA:15197"/>
        <dbReference type="Rhea" id="RHEA-COMP:12418"/>
        <dbReference type="Rhea" id="RHEA-COMP:12419"/>
        <dbReference type="ChEBI" id="CHEBI:15378"/>
        <dbReference type="ChEBI" id="CHEBI:57856"/>
        <dbReference type="ChEBI" id="CHEBI:59789"/>
        <dbReference type="ChEBI" id="CHEBI:90615"/>
        <dbReference type="ChEBI" id="CHEBI:90616"/>
        <dbReference type="EC" id="2.1.1.72"/>
    </reaction>
</comment>
<dbReference type="Gene3D" id="3.40.50.150">
    <property type="entry name" value="Vaccinia Virus protein VP39"/>
    <property type="match status" value="1"/>
</dbReference>
<dbReference type="InterPro" id="IPR012327">
    <property type="entry name" value="MeTrfase_D12"/>
</dbReference>
<dbReference type="GO" id="GO:0006298">
    <property type="term" value="P:mismatch repair"/>
    <property type="evidence" value="ECO:0007669"/>
    <property type="project" value="TreeGrafter"/>
</dbReference>
<dbReference type="InterPro" id="IPR012263">
    <property type="entry name" value="M_m6A_EcoRV"/>
</dbReference>
<name>A0A495DJD8_9PROT</name>
<dbReference type="SUPFAM" id="SSF53335">
    <property type="entry name" value="S-adenosyl-L-methionine-dependent methyltransferases"/>
    <property type="match status" value="1"/>
</dbReference>
<dbReference type="RefSeq" id="WP_121210012.1">
    <property type="nucleotide sequence ID" value="NZ_RBIM01000002.1"/>
</dbReference>
<reference evidence="7 8" key="1">
    <citation type="submission" date="2018-10" db="EMBL/GenBank/DDBJ databases">
        <title>Genomic Encyclopedia of Type Strains, Phase IV (KMG-IV): sequencing the most valuable type-strain genomes for metagenomic binning, comparative biology and taxonomic classification.</title>
        <authorList>
            <person name="Goeker M."/>
        </authorList>
    </citation>
    <scope>NUCLEOTIDE SEQUENCE [LARGE SCALE GENOMIC DNA]</scope>
    <source>
        <strain evidence="7 8">DSM 4734</strain>
    </source>
</reference>
<comment type="caution">
    <text evidence="7">The sequence shown here is derived from an EMBL/GenBank/DDBJ whole genome shotgun (WGS) entry which is preliminary data.</text>
</comment>
<keyword evidence="5" id="KW-0949">S-adenosyl-L-methionine</keyword>
<evidence type="ECO:0000256" key="3">
    <source>
        <dbReference type="ARBA" id="ARBA00022603"/>
    </source>
</evidence>
<dbReference type="OrthoDB" id="9805629at2"/>
<dbReference type="PANTHER" id="PTHR30481">
    <property type="entry name" value="DNA ADENINE METHYLASE"/>
    <property type="match status" value="1"/>
</dbReference>
<keyword evidence="4" id="KW-0808">Transferase</keyword>
<accession>A0A495DJD8</accession>
<dbReference type="Pfam" id="PF02086">
    <property type="entry name" value="MethyltransfD12"/>
    <property type="match status" value="1"/>
</dbReference>
<dbReference type="GO" id="GO:1904047">
    <property type="term" value="F:S-adenosyl-L-methionine binding"/>
    <property type="evidence" value="ECO:0007669"/>
    <property type="project" value="TreeGrafter"/>
</dbReference>
<dbReference type="Proteomes" id="UP000273675">
    <property type="component" value="Unassembled WGS sequence"/>
</dbReference>
<dbReference type="EC" id="2.1.1.72" evidence="2"/>
<dbReference type="InterPro" id="IPR023095">
    <property type="entry name" value="Ade_MeTrfase_dom_2"/>
</dbReference>
<dbReference type="PANTHER" id="PTHR30481:SF4">
    <property type="entry name" value="SITE-SPECIFIC DNA-METHYLTRANSFERASE (ADENINE-SPECIFIC)"/>
    <property type="match status" value="1"/>
</dbReference>
<organism evidence="7 8">
    <name type="scientific">Maricaulis maris</name>
    <dbReference type="NCBI Taxonomy" id="74318"/>
    <lineage>
        <taxon>Bacteria</taxon>
        <taxon>Pseudomonadati</taxon>
        <taxon>Pseudomonadota</taxon>
        <taxon>Alphaproteobacteria</taxon>
        <taxon>Maricaulales</taxon>
        <taxon>Maricaulaceae</taxon>
        <taxon>Maricaulis</taxon>
    </lineage>
</organism>
<evidence type="ECO:0000256" key="2">
    <source>
        <dbReference type="ARBA" id="ARBA00011900"/>
    </source>
</evidence>